<dbReference type="Proteomes" id="UP001459277">
    <property type="component" value="Unassembled WGS sequence"/>
</dbReference>
<accession>A0AAW2C625</accession>
<feature type="compositionally biased region" description="Polar residues" evidence="1">
    <location>
        <begin position="70"/>
        <end position="79"/>
    </location>
</feature>
<gene>
    <name evidence="2" type="ORF">SO802_023101</name>
</gene>
<sequence length="103" mass="11575">MFTTSECQNWANFQSQSAIVSYQKPLYHRLSVTIRHAISIASFHHSTMSSEALSEQSCVHEGAGYDEVYSSGQDDPNTSYDERVSFANSPSMEEDEDLDVDRS</sequence>
<dbReference type="EMBL" id="JAZDWU010000008">
    <property type="protein sequence ID" value="KAK9993398.1"/>
    <property type="molecule type" value="Genomic_DNA"/>
</dbReference>
<comment type="caution">
    <text evidence="2">The sequence shown here is derived from an EMBL/GenBank/DDBJ whole genome shotgun (WGS) entry which is preliminary data.</text>
</comment>
<feature type="compositionally biased region" description="Acidic residues" evidence="1">
    <location>
        <begin position="92"/>
        <end position="103"/>
    </location>
</feature>
<keyword evidence="3" id="KW-1185">Reference proteome</keyword>
<reference evidence="2 3" key="1">
    <citation type="submission" date="2024-01" db="EMBL/GenBank/DDBJ databases">
        <title>A telomere-to-telomere, gap-free genome of sweet tea (Lithocarpus litseifolius).</title>
        <authorList>
            <person name="Zhou J."/>
        </authorList>
    </citation>
    <scope>NUCLEOTIDE SEQUENCE [LARGE SCALE GENOMIC DNA]</scope>
    <source>
        <strain evidence="2">Zhou-2022a</strain>
        <tissue evidence="2">Leaf</tissue>
    </source>
</reference>
<feature type="region of interest" description="Disordered" evidence="1">
    <location>
        <begin position="64"/>
        <end position="103"/>
    </location>
</feature>
<evidence type="ECO:0000256" key="1">
    <source>
        <dbReference type="SAM" id="MobiDB-lite"/>
    </source>
</evidence>
<evidence type="ECO:0000313" key="3">
    <source>
        <dbReference type="Proteomes" id="UP001459277"/>
    </source>
</evidence>
<organism evidence="2 3">
    <name type="scientific">Lithocarpus litseifolius</name>
    <dbReference type="NCBI Taxonomy" id="425828"/>
    <lineage>
        <taxon>Eukaryota</taxon>
        <taxon>Viridiplantae</taxon>
        <taxon>Streptophyta</taxon>
        <taxon>Embryophyta</taxon>
        <taxon>Tracheophyta</taxon>
        <taxon>Spermatophyta</taxon>
        <taxon>Magnoliopsida</taxon>
        <taxon>eudicotyledons</taxon>
        <taxon>Gunneridae</taxon>
        <taxon>Pentapetalae</taxon>
        <taxon>rosids</taxon>
        <taxon>fabids</taxon>
        <taxon>Fagales</taxon>
        <taxon>Fagaceae</taxon>
        <taxon>Lithocarpus</taxon>
    </lineage>
</organism>
<name>A0AAW2C625_9ROSI</name>
<proteinExistence type="predicted"/>
<protein>
    <submittedName>
        <fullName evidence="2">Uncharacterized protein</fullName>
    </submittedName>
</protein>
<dbReference type="AlphaFoldDB" id="A0AAW2C625"/>
<evidence type="ECO:0000313" key="2">
    <source>
        <dbReference type="EMBL" id="KAK9993398.1"/>
    </source>
</evidence>